<keyword evidence="2" id="KW-1185">Reference proteome</keyword>
<dbReference type="STRING" id="43775.SAMN04489760_102121"/>
<dbReference type="SMART" id="SM00882">
    <property type="entry name" value="CoA_trans"/>
    <property type="match status" value="1"/>
</dbReference>
<organism evidence="1 2">
    <name type="scientific">Syntrophus gentianae</name>
    <dbReference type="NCBI Taxonomy" id="43775"/>
    <lineage>
        <taxon>Bacteria</taxon>
        <taxon>Pseudomonadati</taxon>
        <taxon>Thermodesulfobacteriota</taxon>
        <taxon>Syntrophia</taxon>
        <taxon>Syntrophales</taxon>
        <taxon>Syntrophaceae</taxon>
        <taxon>Syntrophus</taxon>
    </lineage>
</organism>
<dbReference type="Pfam" id="PF01144">
    <property type="entry name" value="CoA_trans"/>
    <property type="match status" value="1"/>
</dbReference>
<dbReference type="AlphaFoldDB" id="A0A1H7UVQ7"/>
<name>A0A1H7UVQ7_9BACT</name>
<accession>A0A1H7UVQ7</accession>
<dbReference type="PANTHER" id="PTHR13707:SF57">
    <property type="entry name" value="SUCCINYL-COA:3-KETOACID COENZYME A TRANSFERASE SUBUNIT B-RELATED"/>
    <property type="match status" value="1"/>
</dbReference>
<dbReference type="EMBL" id="FOBS01000002">
    <property type="protein sequence ID" value="SEM00728.1"/>
    <property type="molecule type" value="Genomic_DNA"/>
</dbReference>
<reference evidence="1 2" key="1">
    <citation type="submission" date="2016-10" db="EMBL/GenBank/DDBJ databases">
        <authorList>
            <person name="de Groot N.N."/>
        </authorList>
    </citation>
    <scope>NUCLEOTIDE SEQUENCE [LARGE SCALE GENOMIC DNA]</scope>
    <source>
        <strain evidence="1 2">DSM 8423</strain>
    </source>
</reference>
<gene>
    <name evidence="1" type="ORF">SAMN04489760_102121</name>
</gene>
<dbReference type="SUPFAM" id="SSF100950">
    <property type="entry name" value="NagB/RpiA/CoA transferase-like"/>
    <property type="match status" value="1"/>
</dbReference>
<dbReference type="InterPro" id="IPR004165">
    <property type="entry name" value="CoA_trans_fam_I"/>
</dbReference>
<dbReference type="Gene3D" id="3.40.1080.10">
    <property type="entry name" value="Glutaconate Coenzyme A-transferase"/>
    <property type="match status" value="1"/>
</dbReference>
<dbReference type="RefSeq" id="WP_093882048.1">
    <property type="nucleotide sequence ID" value="NZ_FOBS01000002.1"/>
</dbReference>
<keyword evidence="1" id="KW-0808">Transferase</keyword>
<evidence type="ECO:0000313" key="2">
    <source>
        <dbReference type="Proteomes" id="UP000198744"/>
    </source>
</evidence>
<dbReference type="Gene3D" id="3.30.30.40">
    <property type="match status" value="1"/>
</dbReference>
<dbReference type="InterPro" id="IPR037171">
    <property type="entry name" value="NagB/RpiA_transferase-like"/>
</dbReference>
<dbReference type="Proteomes" id="UP000198744">
    <property type="component" value="Unassembled WGS sequence"/>
</dbReference>
<protein>
    <submittedName>
        <fullName evidence="1">Glutaconate CoA-transferase subunit A</fullName>
    </submittedName>
</protein>
<sequence length="331" mass="37411">MEDRRNKVMDLDEAIRTFVRDGSHMSIGGFSISRNPMAAVYTIIRQGIKNLHFYVHSNGTGIDELIGGGCISRLEIAYGGNGKAATTCIRFRKAVQEGTLQVEDYSNYQMTLRFAAGAMGVPFLPTRSSLGTDIINRWGFSEETRNKDPKIADKKLVVLDNPFGSWADAPKVVLVPAIHPDVTIIHVQRADYQGTCRILGLTYADIEQAKASRHVIVTCEELVEPGQMRENPGLNQIPFIHVSAVCHVPYGAYPTAVYRYYDYDPQYLIAYARAARDEQLFRKYQDEFIYGVNNHGEFLDRIGRKRLEQIQADPRTGYAVNLQWYDRGEMT</sequence>
<dbReference type="GO" id="GO:0008410">
    <property type="term" value="F:CoA-transferase activity"/>
    <property type="evidence" value="ECO:0007669"/>
    <property type="project" value="InterPro"/>
</dbReference>
<evidence type="ECO:0000313" key="1">
    <source>
        <dbReference type="EMBL" id="SEM00728.1"/>
    </source>
</evidence>
<dbReference type="PANTHER" id="PTHR13707">
    <property type="entry name" value="KETOACID-COENZYME A TRANSFERASE"/>
    <property type="match status" value="1"/>
</dbReference>
<proteinExistence type="predicted"/>
<dbReference type="OrthoDB" id="9777193at2"/>